<keyword evidence="2" id="KW-1015">Disulfide bond</keyword>
<evidence type="ECO:0000313" key="6">
    <source>
        <dbReference type="Proteomes" id="UP001500620"/>
    </source>
</evidence>
<dbReference type="InterPro" id="IPR052743">
    <property type="entry name" value="Glutaminase_GtaA"/>
</dbReference>
<dbReference type="PROSITE" id="PS51318">
    <property type="entry name" value="TAT"/>
    <property type="match status" value="1"/>
</dbReference>
<dbReference type="Pfam" id="PF16335">
    <property type="entry name" value="GtaA_6_Hairpin"/>
    <property type="match status" value="1"/>
</dbReference>
<keyword evidence="1 3" id="KW-0732">Signal</keyword>
<dbReference type="InterPro" id="IPR006558">
    <property type="entry name" value="LamG-like"/>
</dbReference>
<name>A0ABP8DNZ5_9ACTN</name>
<dbReference type="InterPro" id="IPR013320">
    <property type="entry name" value="ConA-like_dom_sf"/>
</dbReference>
<accession>A0ABP8DNZ5</accession>
<dbReference type="InterPro" id="IPR032515">
    <property type="entry name" value="DUF4964"/>
</dbReference>
<dbReference type="RefSeq" id="WP_345137505.1">
    <property type="nucleotide sequence ID" value="NZ_BAABAT010000041.1"/>
</dbReference>
<dbReference type="SUPFAM" id="SSF49899">
    <property type="entry name" value="Concanavalin A-like lectins/glucanases"/>
    <property type="match status" value="2"/>
</dbReference>
<evidence type="ECO:0000256" key="1">
    <source>
        <dbReference type="ARBA" id="ARBA00022729"/>
    </source>
</evidence>
<dbReference type="Pfam" id="PF16334">
    <property type="entry name" value="DUF4964"/>
    <property type="match status" value="1"/>
</dbReference>
<gene>
    <name evidence="5" type="ORF">GCM10022255_089910</name>
</gene>
<dbReference type="Gene3D" id="2.60.120.200">
    <property type="match status" value="2"/>
</dbReference>
<feature type="signal peptide" evidence="3">
    <location>
        <begin position="1"/>
        <end position="38"/>
    </location>
</feature>
<dbReference type="InterPro" id="IPR033433">
    <property type="entry name" value="GtaA_N"/>
</dbReference>
<protein>
    <recommendedName>
        <fullName evidence="4">LamG-like jellyroll fold domain-containing protein</fullName>
    </recommendedName>
</protein>
<dbReference type="SMART" id="SM00560">
    <property type="entry name" value="LamGL"/>
    <property type="match status" value="2"/>
</dbReference>
<evidence type="ECO:0000313" key="5">
    <source>
        <dbReference type="EMBL" id="GAA4260604.1"/>
    </source>
</evidence>
<dbReference type="EMBL" id="BAABAT010000041">
    <property type="protein sequence ID" value="GAA4260604.1"/>
    <property type="molecule type" value="Genomic_DNA"/>
</dbReference>
<evidence type="ECO:0000256" key="3">
    <source>
        <dbReference type="SAM" id="SignalP"/>
    </source>
</evidence>
<dbReference type="PANTHER" id="PTHR31987">
    <property type="entry name" value="GLUTAMINASE A-RELATED"/>
    <property type="match status" value="1"/>
</dbReference>
<feature type="domain" description="LamG-like jellyroll fold" evidence="4">
    <location>
        <begin position="746"/>
        <end position="885"/>
    </location>
</feature>
<organism evidence="5 6">
    <name type="scientific">Dactylosporangium darangshiense</name>
    <dbReference type="NCBI Taxonomy" id="579108"/>
    <lineage>
        <taxon>Bacteria</taxon>
        <taxon>Bacillati</taxon>
        <taxon>Actinomycetota</taxon>
        <taxon>Actinomycetes</taxon>
        <taxon>Micromonosporales</taxon>
        <taxon>Micromonosporaceae</taxon>
        <taxon>Dactylosporangium</taxon>
    </lineage>
</organism>
<feature type="domain" description="LamG-like jellyroll fold" evidence="4">
    <location>
        <begin position="946"/>
        <end position="1085"/>
    </location>
</feature>
<proteinExistence type="predicted"/>
<dbReference type="Pfam" id="PF13385">
    <property type="entry name" value="Laminin_G_3"/>
    <property type="match status" value="2"/>
</dbReference>
<dbReference type="InterPro" id="IPR006311">
    <property type="entry name" value="TAT_signal"/>
</dbReference>
<dbReference type="PANTHER" id="PTHR31987:SF1">
    <property type="entry name" value="GLUTAMINASE A"/>
    <property type="match status" value="1"/>
</dbReference>
<dbReference type="InterPro" id="IPR032514">
    <property type="entry name" value="GtaA_central"/>
</dbReference>
<feature type="chain" id="PRO_5045707395" description="LamG-like jellyroll fold domain-containing protein" evidence="3">
    <location>
        <begin position="39"/>
        <end position="1091"/>
    </location>
</feature>
<reference evidence="6" key="1">
    <citation type="journal article" date="2019" name="Int. J. Syst. Evol. Microbiol.">
        <title>The Global Catalogue of Microorganisms (GCM) 10K type strain sequencing project: providing services to taxonomists for standard genome sequencing and annotation.</title>
        <authorList>
            <consortium name="The Broad Institute Genomics Platform"/>
            <consortium name="The Broad Institute Genome Sequencing Center for Infectious Disease"/>
            <person name="Wu L."/>
            <person name="Ma J."/>
        </authorList>
    </citation>
    <scope>NUCLEOTIDE SEQUENCE [LARGE SCALE GENOMIC DNA]</scope>
    <source>
        <strain evidence="6">JCM 17441</strain>
    </source>
</reference>
<comment type="caution">
    <text evidence="5">The sequence shown here is derived from an EMBL/GenBank/DDBJ whole genome shotgun (WGS) entry which is preliminary data.</text>
</comment>
<sequence length="1091" mass="114020">MNPPLHPSRRDLLRLAALGGLAGTALGPIALAPGPADAAGPSTFTPIRPPATPLAVRSPYLSTWLRADNLPGNWPTFWAGAVTAITGIVRVDGQPYVFMGAPSGGWPLATQSALVVTATRSTFTIVAGPVRLEVEFLSPVDPADLRRQSVPMSYLSVTAFSADANTHQVSLYVDISGEWAHGDRTTQIGWATQASGGQRVHTFQPASPAVLAEAGDQASWGTVIFATDDVSGLTWQTGADTAVRAQAASTGALAGTADANQPRPINASWPVFAFNRALGAVGPAGSGPVVLVIGHVRTPAVSYLGAGLDPWWRTYWAGWPDMLAWFRADRDAARAGAAATDAQVDAWARQAVGIPGAAADQYAALCALVLRQAFGGTELVNRGGSPWVMLKEISSNGDFSTVDVIYPAFPAYLRMSPRWLELLLAPLFDYTEVRGFDKPFAPHDLGVYPNAFGRIGQPEEDMPVEESANMLVMVAALLSRMPAARAGAYATAHYAKLKQWTDYLVANLPDPGNQNQTDDFTGFIAHSVNLALKGIVGIGAMATIARWAGQPSTYAATARSYIAQWQAMAQNSGRTHLKLTYDGADTTWSLKYNGFADRLAATNLVPAAIAAEEASWYVQNQHAYGVPLDPRHTYTKVDWELWAAAFLTGQPAARDALITKAYTFANTTASRVPFTDWHDTDSGNQAGFAARPVMGGALALATLCNAPNGLTGAWPLRGNQLDASGNGHDGSGTPMTTARPVVRTDGSFTVMARVNPTDLGGFRTAVSQDGARVSGFFLQYSGQDGRWAFAMTAADADGAASTRAVASTTAATGVWAHLAGVYDAEAGQIRLYVDGVLRGQAAYTAGWQANGPLAVGRARWNGAAVDAFLGAIEDVCTYDHALPAASISAAAGLATSQVAAYHFDAADASLTLSGGAALGGGYSGTGLALNGSTGFATAQRLVDTSASFSVSAWVQLAATSNFATVAGQDGAQASGFYLQYSAADNAWAFAMLAADQANAAATRAVSPFPPRVDGWTHLVGVRDATAGRLRLYVDGVLVADAAAGSAWAAGGAFTIGRGKWNGGDADHFPGRIDQLKAWTRALTDADVRVIG</sequence>
<evidence type="ECO:0000256" key="2">
    <source>
        <dbReference type="ARBA" id="ARBA00023157"/>
    </source>
</evidence>
<keyword evidence="6" id="KW-1185">Reference proteome</keyword>
<dbReference type="Pfam" id="PF17168">
    <property type="entry name" value="DUF5127"/>
    <property type="match status" value="1"/>
</dbReference>
<dbReference type="Proteomes" id="UP001500620">
    <property type="component" value="Unassembled WGS sequence"/>
</dbReference>
<evidence type="ECO:0000259" key="4">
    <source>
        <dbReference type="SMART" id="SM00560"/>
    </source>
</evidence>